<dbReference type="Gene3D" id="1.10.238.20">
    <property type="entry name" value="Pheromone/general odorant binding protein domain"/>
    <property type="match status" value="1"/>
</dbReference>
<dbReference type="PIRSF" id="PIRSF015604">
    <property type="entry name" value="Odorant/phero_bd"/>
    <property type="match status" value="1"/>
</dbReference>
<evidence type="ECO:0000256" key="3">
    <source>
        <dbReference type="PIRSR" id="PIRSR015604-1"/>
    </source>
</evidence>
<evidence type="ECO:0000313" key="5">
    <source>
        <dbReference type="EMBL" id="CAG9796004.1"/>
    </source>
</evidence>
<evidence type="ECO:0008006" key="7">
    <source>
        <dbReference type="Google" id="ProtNLM"/>
    </source>
</evidence>
<organism evidence="5 6">
    <name type="scientific">Diatraea saccharalis</name>
    <name type="common">sugarcane borer</name>
    <dbReference type="NCBI Taxonomy" id="40085"/>
    <lineage>
        <taxon>Eukaryota</taxon>
        <taxon>Metazoa</taxon>
        <taxon>Ecdysozoa</taxon>
        <taxon>Arthropoda</taxon>
        <taxon>Hexapoda</taxon>
        <taxon>Insecta</taxon>
        <taxon>Pterygota</taxon>
        <taxon>Neoptera</taxon>
        <taxon>Endopterygota</taxon>
        <taxon>Lepidoptera</taxon>
        <taxon>Glossata</taxon>
        <taxon>Ditrysia</taxon>
        <taxon>Pyraloidea</taxon>
        <taxon>Crambidae</taxon>
        <taxon>Crambinae</taxon>
        <taxon>Diatraea</taxon>
    </lineage>
</organism>
<feature type="signal peptide" evidence="4">
    <location>
        <begin position="1"/>
        <end position="22"/>
    </location>
</feature>
<dbReference type="AlphaFoldDB" id="A0A9N9RFX5"/>
<dbReference type="Pfam" id="PF01395">
    <property type="entry name" value="PBP_GOBP"/>
    <property type="match status" value="1"/>
</dbReference>
<keyword evidence="2" id="KW-0813">Transport</keyword>
<dbReference type="InterPro" id="IPR006170">
    <property type="entry name" value="PBP/GOBP"/>
</dbReference>
<dbReference type="SUPFAM" id="SSF47565">
    <property type="entry name" value="Insect pheromone/odorant-binding proteins"/>
    <property type="match status" value="1"/>
</dbReference>
<sequence length="166" mass="19351">METAKVFLVGLLMAGLVPHRRADMVIMKDVTLGFGAALNHCREESGLTEEKMEEFFHFWNEDFKFVHRELGCAIQCMSRYFNLLTESNRMHHENTEKFINSFPNGEKLAKQLVQEIHKCEKLFEHEEDHCWRILHVAECFKNNCVKNGIAPAMEMLIAEFIMEAEA</sequence>
<reference evidence="5" key="2">
    <citation type="submission" date="2022-10" db="EMBL/GenBank/DDBJ databases">
        <authorList>
            <consortium name="ENA_rothamsted_submissions"/>
            <consortium name="culmorum"/>
            <person name="King R."/>
        </authorList>
    </citation>
    <scope>NUCLEOTIDE SEQUENCE</scope>
</reference>
<gene>
    <name evidence="5" type="ORF">DIATSA_LOCUS13231</name>
</gene>
<keyword evidence="3" id="KW-1015">Disulfide bond</keyword>
<feature type="disulfide bond" evidence="3">
    <location>
        <begin position="119"/>
        <end position="139"/>
    </location>
</feature>
<protein>
    <recommendedName>
        <fullName evidence="7">General odorant-binding protein 1</fullName>
    </recommendedName>
</protein>
<evidence type="ECO:0000313" key="6">
    <source>
        <dbReference type="Proteomes" id="UP001153714"/>
    </source>
</evidence>
<keyword evidence="6" id="KW-1185">Reference proteome</keyword>
<reference evidence="5" key="1">
    <citation type="submission" date="2021-12" db="EMBL/GenBank/DDBJ databases">
        <authorList>
            <person name="King R."/>
        </authorList>
    </citation>
    <scope>NUCLEOTIDE SEQUENCE</scope>
</reference>
<evidence type="ECO:0000256" key="4">
    <source>
        <dbReference type="SAM" id="SignalP"/>
    </source>
</evidence>
<proteinExistence type="inferred from homology"/>
<evidence type="ECO:0000256" key="2">
    <source>
        <dbReference type="ARBA" id="ARBA00022448"/>
    </source>
</evidence>
<keyword evidence="4" id="KW-0732">Signal</keyword>
<comment type="similarity">
    <text evidence="1">Belongs to the PBP/GOBP family.</text>
</comment>
<feature type="disulfide bond" evidence="3">
    <location>
        <begin position="72"/>
        <end position="130"/>
    </location>
</feature>
<dbReference type="Proteomes" id="UP001153714">
    <property type="component" value="Chromosome 8"/>
</dbReference>
<dbReference type="OrthoDB" id="7325081at2759"/>
<dbReference type="EMBL" id="OU893339">
    <property type="protein sequence ID" value="CAG9796004.1"/>
    <property type="molecule type" value="Genomic_DNA"/>
</dbReference>
<dbReference type="PRINTS" id="PR00484">
    <property type="entry name" value="PBPGOBP"/>
</dbReference>
<evidence type="ECO:0000256" key="1">
    <source>
        <dbReference type="ARBA" id="ARBA00008098"/>
    </source>
</evidence>
<dbReference type="SMART" id="SM00708">
    <property type="entry name" value="PhBP"/>
    <property type="match status" value="1"/>
</dbReference>
<name>A0A9N9RFX5_9NEOP</name>
<accession>A0A9N9RFX5</accession>
<feature type="disulfide bond" evidence="3">
    <location>
        <begin position="41"/>
        <end position="76"/>
    </location>
</feature>
<dbReference type="InterPro" id="IPR006072">
    <property type="entry name" value="Odorant/phero-bd_Lep"/>
</dbReference>
<feature type="chain" id="PRO_5040271955" description="General odorant-binding protein 1" evidence="4">
    <location>
        <begin position="23"/>
        <end position="166"/>
    </location>
</feature>
<dbReference type="InterPro" id="IPR036728">
    <property type="entry name" value="PBP_GOBP_sf"/>
</dbReference>
<dbReference type="CDD" id="cd23992">
    <property type="entry name" value="PBP_GOBP"/>
    <property type="match status" value="1"/>
</dbReference>
<dbReference type="GO" id="GO:0005549">
    <property type="term" value="F:odorant binding"/>
    <property type="evidence" value="ECO:0007669"/>
    <property type="project" value="InterPro"/>
</dbReference>